<dbReference type="Pfam" id="PF06127">
    <property type="entry name" value="Mpo1-like"/>
    <property type="match status" value="1"/>
</dbReference>
<dbReference type="OrthoDB" id="2124888at2759"/>
<name>A0A1R0H1Z0_9FUNG</name>
<dbReference type="PANTHER" id="PTHR28026:SF9">
    <property type="entry name" value="2-HYDROXY-PALMITIC ACID DIOXYGENASE MPO1"/>
    <property type="match status" value="1"/>
</dbReference>
<evidence type="ECO:0000313" key="2">
    <source>
        <dbReference type="EMBL" id="OLY83149.1"/>
    </source>
</evidence>
<sequence>MAESSVFDLKAQYAQYGEYHSNPVNIVSHQIFVPSILWSSFGFLYLTGPLFPTPVAVHNFFASTFGLDVTMNAGVIALVLYAGYYFMLDPIAAFLFLPIEVTLFATSNYVMSTSPNGLAIVAAVYVTSWVVQVAGHYVFEKRAPALLDNLLQAFAMAPFFVFLELLFMLGYRPELQKEVHAQVTQRVQAFRAKQKLQ</sequence>
<feature type="transmembrane region" description="Helical" evidence="1">
    <location>
        <begin position="91"/>
        <end position="111"/>
    </location>
</feature>
<reference evidence="2 3" key="1">
    <citation type="journal article" date="2016" name="Mol. Biol. Evol.">
        <title>Genome-Wide Survey of Gut Fungi (Harpellales) Reveals the First Horizontally Transferred Ubiquitin Gene from a Mosquito Host.</title>
        <authorList>
            <person name="Wang Y."/>
            <person name="White M.M."/>
            <person name="Kvist S."/>
            <person name="Moncalvo J.M."/>
        </authorList>
    </citation>
    <scope>NUCLEOTIDE SEQUENCE [LARGE SCALE GENOMIC DNA]</scope>
    <source>
        <strain evidence="2 3">ALG-7-W6</strain>
    </source>
</reference>
<evidence type="ECO:0000256" key="1">
    <source>
        <dbReference type="SAM" id="Phobius"/>
    </source>
</evidence>
<proteinExistence type="predicted"/>
<organism evidence="2 3">
    <name type="scientific">Smittium mucronatum</name>
    <dbReference type="NCBI Taxonomy" id="133383"/>
    <lineage>
        <taxon>Eukaryota</taxon>
        <taxon>Fungi</taxon>
        <taxon>Fungi incertae sedis</taxon>
        <taxon>Zoopagomycota</taxon>
        <taxon>Kickxellomycotina</taxon>
        <taxon>Harpellomycetes</taxon>
        <taxon>Harpellales</taxon>
        <taxon>Legeriomycetaceae</taxon>
        <taxon>Smittium</taxon>
    </lineage>
</organism>
<dbReference type="GO" id="GO:0016020">
    <property type="term" value="C:membrane"/>
    <property type="evidence" value="ECO:0007669"/>
    <property type="project" value="GOC"/>
</dbReference>
<dbReference type="AlphaFoldDB" id="A0A1R0H1Z0"/>
<protein>
    <submittedName>
        <fullName evidence="2">Putative endoplasmic reticulum membrane protein</fullName>
    </submittedName>
</protein>
<gene>
    <name evidence="2" type="ORF">AYI68_g2718</name>
</gene>
<dbReference type="InterPro" id="IPR009305">
    <property type="entry name" value="Mpo1-like"/>
</dbReference>
<dbReference type="GO" id="GO:0046521">
    <property type="term" value="P:sphingoid catabolic process"/>
    <property type="evidence" value="ECO:0007669"/>
    <property type="project" value="TreeGrafter"/>
</dbReference>
<feature type="transmembrane region" description="Helical" evidence="1">
    <location>
        <begin position="31"/>
        <end position="48"/>
    </location>
</feature>
<evidence type="ECO:0000313" key="3">
    <source>
        <dbReference type="Proteomes" id="UP000187455"/>
    </source>
</evidence>
<keyword evidence="1" id="KW-0472">Membrane</keyword>
<accession>A0A1R0H1Z0</accession>
<dbReference type="EMBL" id="LSSL01001049">
    <property type="protein sequence ID" value="OLY83149.1"/>
    <property type="molecule type" value="Genomic_DNA"/>
</dbReference>
<dbReference type="GO" id="GO:0005783">
    <property type="term" value="C:endoplasmic reticulum"/>
    <property type="evidence" value="ECO:0007669"/>
    <property type="project" value="TreeGrafter"/>
</dbReference>
<comment type="caution">
    <text evidence="2">The sequence shown here is derived from an EMBL/GenBank/DDBJ whole genome shotgun (WGS) entry which is preliminary data.</text>
</comment>
<keyword evidence="1" id="KW-1133">Transmembrane helix</keyword>
<keyword evidence="1" id="KW-0812">Transmembrane</keyword>
<dbReference type="Proteomes" id="UP000187455">
    <property type="component" value="Unassembled WGS sequence"/>
</dbReference>
<feature type="transmembrane region" description="Helical" evidence="1">
    <location>
        <begin position="118"/>
        <end position="139"/>
    </location>
</feature>
<dbReference type="PANTHER" id="PTHR28026">
    <property type="entry name" value="DUF962 DOMAIN PROTEIN (AFU_ORTHOLOGUE AFUA_8G05310)"/>
    <property type="match status" value="1"/>
</dbReference>
<keyword evidence="3" id="KW-1185">Reference proteome</keyword>
<feature type="transmembrane region" description="Helical" evidence="1">
    <location>
        <begin position="60"/>
        <end position="85"/>
    </location>
</feature>
<feature type="transmembrane region" description="Helical" evidence="1">
    <location>
        <begin position="151"/>
        <end position="171"/>
    </location>
</feature>